<dbReference type="OrthoDB" id="74039at2"/>
<dbReference type="EMBL" id="CP034183">
    <property type="protein sequence ID" value="AZI42006.1"/>
    <property type="molecule type" value="Genomic_DNA"/>
</dbReference>
<accession>A0A3G8YLL1</accession>
<organism evidence="3 4">
    <name type="scientific">Deinococcus psychrotolerans</name>
    <dbReference type="NCBI Taxonomy" id="2489213"/>
    <lineage>
        <taxon>Bacteria</taxon>
        <taxon>Thermotogati</taxon>
        <taxon>Deinococcota</taxon>
        <taxon>Deinococci</taxon>
        <taxon>Deinococcales</taxon>
        <taxon>Deinococcaceae</taxon>
        <taxon>Deinococcus</taxon>
    </lineage>
</organism>
<protein>
    <submittedName>
        <fullName evidence="3">Uncharacterized protein</fullName>
    </submittedName>
</protein>
<feature type="region of interest" description="Disordered" evidence="1">
    <location>
        <begin position="197"/>
        <end position="338"/>
    </location>
</feature>
<reference evidence="3 4" key="1">
    <citation type="submission" date="2018-11" db="EMBL/GenBank/DDBJ databases">
        <title>Deinococcus shelandsis sp. nov., isolated from South Shetland Islands soil of Antarctica.</title>
        <authorList>
            <person name="Tian J."/>
        </authorList>
    </citation>
    <scope>NUCLEOTIDE SEQUENCE [LARGE SCALE GENOMIC DNA]</scope>
    <source>
        <strain evidence="3 4">S14-83T</strain>
    </source>
</reference>
<feature type="chain" id="PRO_5018117872" evidence="2">
    <location>
        <begin position="18"/>
        <end position="364"/>
    </location>
</feature>
<dbReference type="RefSeq" id="WP_124868082.1">
    <property type="nucleotide sequence ID" value="NZ_CP034183.1"/>
</dbReference>
<evidence type="ECO:0000256" key="1">
    <source>
        <dbReference type="SAM" id="MobiDB-lite"/>
    </source>
</evidence>
<evidence type="ECO:0000256" key="2">
    <source>
        <dbReference type="SAM" id="SignalP"/>
    </source>
</evidence>
<feature type="compositionally biased region" description="Low complexity" evidence="1">
    <location>
        <begin position="152"/>
        <end position="171"/>
    </location>
</feature>
<sequence length="364" mass="35242">MKRHLLSAALVAGLSLAAATNAPKLSLEQQAVRADVIVRATVEASSSVQESGQTWTVYPLTILETVAGDAQSLPQYQNKPSLWVLSGVQDAPVLPSGDSMLLLYKERYDSPLVGFNQGKYTLQSAGGAAAKVVTGLPDGTPGVTSSIPAVGANPLSTPPAATTASTGAAPNTNAPVPVAASAAPAVVDPAVPTVVAPAAPTPPAPTSAGPAASAQGDSLQASASASPSAVAPSASAPASDPAPSSAAATPPIVPTVSEASATASAGSATASAPNTAPAGQAPASPAAPSAAATPSIPTPPVAEAKTTDSTPVPAPNNPAPNSPAPTPSTAAPAVPNVAAPLQPGQMTLEAFRKLVLEARAKVGK</sequence>
<feature type="signal peptide" evidence="2">
    <location>
        <begin position="1"/>
        <end position="17"/>
    </location>
</feature>
<evidence type="ECO:0000313" key="3">
    <source>
        <dbReference type="EMBL" id="AZI42006.1"/>
    </source>
</evidence>
<dbReference type="Proteomes" id="UP000276417">
    <property type="component" value="Chromosome 1"/>
</dbReference>
<feature type="region of interest" description="Disordered" evidence="1">
    <location>
        <begin position="144"/>
        <end position="171"/>
    </location>
</feature>
<feature type="compositionally biased region" description="Pro residues" evidence="1">
    <location>
        <begin position="312"/>
        <end position="326"/>
    </location>
</feature>
<dbReference type="AlphaFoldDB" id="A0A3G8YLL1"/>
<proteinExistence type="predicted"/>
<name>A0A3G8YLL1_9DEIO</name>
<keyword evidence="4" id="KW-1185">Reference proteome</keyword>
<keyword evidence="2" id="KW-0732">Signal</keyword>
<evidence type="ECO:0000313" key="4">
    <source>
        <dbReference type="Proteomes" id="UP000276417"/>
    </source>
</evidence>
<feature type="compositionally biased region" description="Low complexity" evidence="1">
    <location>
        <begin position="221"/>
        <end position="295"/>
    </location>
</feature>
<feature type="compositionally biased region" description="Low complexity" evidence="1">
    <location>
        <begin position="327"/>
        <end position="338"/>
    </location>
</feature>
<dbReference type="KEGG" id="dph:EHF33_03935"/>
<gene>
    <name evidence="3" type="ORF">EHF33_03935</name>
</gene>